<accession>A0A4U8SXG0</accession>
<sequence length="173" mass="20118">MEKIHAVIHYIIDSFQQADSISKLGKVKLAKILWFADREFMYEYHKSITGIEYVKLANGPVPKKYDMILSEMKEEGIIHQYQINKFGKPQQCFTSLKKPSLEVFSKEEIKVLDNIIYELKNKSATKLSDVTHDSLWENREVGEVMPIESVFCRDIVEPNEDDIAWAKSKIFKA</sequence>
<dbReference type="Pfam" id="PF13274">
    <property type="entry name" value="SocA_Panacea"/>
    <property type="match status" value="1"/>
</dbReference>
<dbReference type="RefSeq" id="WP_034323478.1">
    <property type="nucleotide sequence ID" value="NZ_JRPK02000124.1"/>
</dbReference>
<name>A0A4U8SXG0_9HELI</name>
<dbReference type="EMBL" id="JRPK02000124">
    <property type="protein sequence ID" value="TLD91645.1"/>
    <property type="molecule type" value="Genomic_DNA"/>
</dbReference>
<dbReference type="AlphaFoldDB" id="A0A4U8SXG0"/>
<reference evidence="2 3" key="1">
    <citation type="journal article" date="2014" name="Genome Announc.">
        <title>Draft genome sequences of eight enterohepatic helicobacter species isolated from both laboratory and wild rodents.</title>
        <authorList>
            <person name="Sheh A."/>
            <person name="Shen Z."/>
            <person name="Fox J.G."/>
        </authorList>
    </citation>
    <scope>NUCLEOTIDE SEQUENCE [LARGE SCALE GENOMIC DNA]</scope>
    <source>
        <strain evidence="2 3">ATCC 49310</strain>
    </source>
</reference>
<evidence type="ECO:0000313" key="2">
    <source>
        <dbReference type="EMBL" id="TLD91645.1"/>
    </source>
</evidence>
<dbReference type="Proteomes" id="UP000029861">
    <property type="component" value="Unassembled WGS sequence"/>
</dbReference>
<gene>
    <name evidence="2" type="ORF">LS80_011175</name>
</gene>
<comment type="caution">
    <text evidence="2">The sequence shown here is derived from an EMBL/GenBank/DDBJ whole genome shotgun (WGS) entry which is preliminary data.</text>
</comment>
<evidence type="ECO:0000259" key="1">
    <source>
        <dbReference type="Pfam" id="PF13274"/>
    </source>
</evidence>
<proteinExistence type="predicted"/>
<organism evidence="2 3">
    <name type="scientific">Helicobacter trogontum</name>
    <dbReference type="NCBI Taxonomy" id="50960"/>
    <lineage>
        <taxon>Bacteria</taxon>
        <taxon>Pseudomonadati</taxon>
        <taxon>Campylobacterota</taxon>
        <taxon>Epsilonproteobacteria</taxon>
        <taxon>Campylobacterales</taxon>
        <taxon>Helicobacteraceae</taxon>
        <taxon>Helicobacter</taxon>
    </lineage>
</organism>
<protein>
    <submittedName>
        <fullName evidence="2">DUF4065 domain-containing protein</fullName>
    </submittedName>
</protein>
<feature type="domain" description="Antitoxin SocA-like Panacea" evidence="1">
    <location>
        <begin position="29"/>
        <end position="136"/>
    </location>
</feature>
<dbReference type="InterPro" id="IPR025272">
    <property type="entry name" value="SocA_Panacea"/>
</dbReference>
<evidence type="ECO:0000313" key="3">
    <source>
        <dbReference type="Proteomes" id="UP000029861"/>
    </source>
</evidence>